<dbReference type="InterPro" id="IPR036291">
    <property type="entry name" value="NAD(P)-bd_dom_sf"/>
</dbReference>
<organism evidence="2 3">
    <name type="scientific">Phytoactinopolyspora halotolerans</name>
    <dbReference type="NCBI Taxonomy" id="1981512"/>
    <lineage>
        <taxon>Bacteria</taxon>
        <taxon>Bacillati</taxon>
        <taxon>Actinomycetota</taxon>
        <taxon>Actinomycetes</taxon>
        <taxon>Jiangellales</taxon>
        <taxon>Jiangellaceae</taxon>
        <taxon>Phytoactinopolyspora</taxon>
    </lineage>
</organism>
<gene>
    <name evidence="2" type="ORF">G1H10_01590</name>
</gene>
<sequence>MKIFLAGATGVIGRHMVPGLVKAGHEVAGTTRDASKAGQLRAAGAEPVVLDALDRNAVLSAVRQHRPDVVIHQLTAIGGTDLKRFDEGFAVTNELRTRGLDYLLEAAQDVDAGRFIAQSFTGWTNPRTGASVKDENDPLDDRPARGSVESLKAIRHTEEAVTAATGTEGLVLRYGFLYGPGTALGPSGDMYQALAARKLPIVGGGTGIFSFVHVADAAAAAVVAVDRGDPGVYNIVDDEPVQVAEWLPHLARTIGAKPPRRVPAWLAKPMIGEFGVAMMTAMRGSSNAKARRELGWEPAYPSWREGFPAMVR</sequence>
<dbReference type="GO" id="GO:0004029">
    <property type="term" value="F:aldehyde dehydrogenase (NAD+) activity"/>
    <property type="evidence" value="ECO:0007669"/>
    <property type="project" value="TreeGrafter"/>
</dbReference>
<name>A0A6L9S1J5_9ACTN</name>
<dbReference type="GO" id="GO:0005737">
    <property type="term" value="C:cytoplasm"/>
    <property type="evidence" value="ECO:0007669"/>
    <property type="project" value="TreeGrafter"/>
</dbReference>
<dbReference type="PANTHER" id="PTHR48079">
    <property type="entry name" value="PROTEIN YEEZ"/>
    <property type="match status" value="1"/>
</dbReference>
<evidence type="ECO:0000313" key="2">
    <source>
        <dbReference type="EMBL" id="NED98858.1"/>
    </source>
</evidence>
<accession>A0A6L9S1J5</accession>
<dbReference type="InterPro" id="IPR051783">
    <property type="entry name" value="NAD(P)-dependent_oxidoreduct"/>
</dbReference>
<protein>
    <submittedName>
        <fullName evidence="2">NAD(P)-dependent oxidoreductase</fullName>
    </submittedName>
</protein>
<reference evidence="2 3" key="1">
    <citation type="submission" date="2020-02" db="EMBL/GenBank/DDBJ databases">
        <authorList>
            <person name="Li X.-J."/>
            <person name="Han X.-M."/>
        </authorList>
    </citation>
    <scope>NUCLEOTIDE SEQUENCE [LARGE SCALE GENOMIC DNA]</scope>
    <source>
        <strain evidence="2 3">CCTCC AB 2017055</strain>
    </source>
</reference>
<dbReference type="InterPro" id="IPR001509">
    <property type="entry name" value="Epimerase_deHydtase"/>
</dbReference>
<keyword evidence="3" id="KW-1185">Reference proteome</keyword>
<evidence type="ECO:0000313" key="3">
    <source>
        <dbReference type="Proteomes" id="UP000475214"/>
    </source>
</evidence>
<dbReference type="AlphaFoldDB" id="A0A6L9S1J5"/>
<dbReference type="RefSeq" id="WP_163731650.1">
    <property type="nucleotide sequence ID" value="NZ_JAAGOA010000001.1"/>
</dbReference>
<proteinExistence type="predicted"/>
<dbReference type="Proteomes" id="UP000475214">
    <property type="component" value="Unassembled WGS sequence"/>
</dbReference>
<dbReference type="SUPFAM" id="SSF51735">
    <property type="entry name" value="NAD(P)-binding Rossmann-fold domains"/>
    <property type="match status" value="1"/>
</dbReference>
<dbReference type="Pfam" id="PF01370">
    <property type="entry name" value="Epimerase"/>
    <property type="match status" value="1"/>
</dbReference>
<feature type="domain" description="NAD-dependent epimerase/dehydratase" evidence="1">
    <location>
        <begin position="3"/>
        <end position="235"/>
    </location>
</feature>
<dbReference type="Gene3D" id="3.40.50.720">
    <property type="entry name" value="NAD(P)-binding Rossmann-like Domain"/>
    <property type="match status" value="1"/>
</dbReference>
<dbReference type="PANTHER" id="PTHR48079:SF6">
    <property type="entry name" value="NAD(P)-BINDING DOMAIN-CONTAINING PROTEIN-RELATED"/>
    <property type="match status" value="1"/>
</dbReference>
<dbReference type="EMBL" id="JAAGOA010000001">
    <property type="protein sequence ID" value="NED98858.1"/>
    <property type="molecule type" value="Genomic_DNA"/>
</dbReference>
<evidence type="ECO:0000259" key="1">
    <source>
        <dbReference type="Pfam" id="PF01370"/>
    </source>
</evidence>
<comment type="caution">
    <text evidence="2">The sequence shown here is derived from an EMBL/GenBank/DDBJ whole genome shotgun (WGS) entry which is preliminary data.</text>
</comment>